<dbReference type="EMBL" id="BART01024827">
    <property type="protein sequence ID" value="GAG93392.1"/>
    <property type="molecule type" value="Genomic_DNA"/>
</dbReference>
<name>X1CK35_9ZZZZ</name>
<gene>
    <name evidence="1" type="ORF">S01H4_44723</name>
</gene>
<dbReference type="AlphaFoldDB" id="X1CK35"/>
<organism evidence="1">
    <name type="scientific">marine sediment metagenome</name>
    <dbReference type="NCBI Taxonomy" id="412755"/>
    <lineage>
        <taxon>unclassified sequences</taxon>
        <taxon>metagenomes</taxon>
        <taxon>ecological metagenomes</taxon>
    </lineage>
</organism>
<proteinExistence type="predicted"/>
<accession>X1CK35</accession>
<comment type="caution">
    <text evidence="1">The sequence shown here is derived from an EMBL/GenBank/DDBJ whole genome shotgun (WGS) entry which is preliminary data.</text>
</comment>
<evidence type="ECO:0000313" key="1">
    <source>
        <dbReference type="EMBL" id="GAG93392.1"/>
    </source>
</evidence>
<reference evidence="1" key="1">
    <citation type="journal article" date="2014" name="Front. Microbiol.">
        <title>High frequency of phylogenetically diverse reductive dehalogenase-homologous genes in deep subseafloor sedimentary metagenomes.</title>
        <authorList>
            <person name="Kawai M."/>
            <person name="Futagami T."/>
            <person name="Toyoda A."/>
            <person name="Takaki Y."/>
            <person name="Nishi S."/>
            <person name="Hori S."/>
            <person name="Arai W."/>
            <person name="Tsubouchi T."/>
            <person name="Morono Y."/>
            <person name="Uchiyama I."/>
            <person name="Ito T."/>
            <person name="Fujiyama A."/>
            <person name="Inagaki F."/>
            <person name="Takami H."/>
        </authorList>
    </citation>
    <scope>NUCLEOTIDE SEQUENCE</scope>
    <source>
        <strain evidence="1">Expedition CK06-06</strain>
    </source>
</reference>
<protein>
    <submittedName>
        <fullName evidence="1">Uncharacterized protein</fullName>
    </submittedName>
</protein>
<sequence length="144" mass="16798">MTTLKYLDSRNRSSSSTYGLLSNEATAIMQREIIAPIGKFLVVGRKGLANLNIMYDWWIIYAIKNNLISNGKFIIPNNVLDTLLADEYIKFGAVAGKRYHIQDYLRMLGEHLGYNYQLQLSSDQIKYLSEQERNIRFHRKKYIK</sequence>